<proteinExistence type="inferred from homology"/>
<dbReference type="InterPro" id="IPR020843">
    <property type="entry name" value="ER"/>
</dbReference>
<dbReference type="PANTHER" id="PTHR43401">
    <property type="entry name" value="L-THREONINE 3-DEHYDROGENASE"/>
    <property type="match status" value="1"/>
</dbReference>
<dbReference type="SUPFAM" id="SSF51735">
    <property type="entry name" value="NAD(P)-binding Rossmann-fold domains"/>
    <property type="match status" value="1"/>
</dbReference>
<evidence type="ECO:0000313" key="7">
    <source>
        <dbReference type="EMBL" id="GAA4695007.1"/>
    </source>
</evidence>
<evidence type="ECO:0000256" key="4">
    <source>
        <dbReference type="ARBA" id="ARBA00023002"/>
    </source>
</evidence>
<dbReference type="InterPro" id="IPR013149">
    <property type="entry name" value="ADH-like_C"/>
</dbReference>
<evidence type="ECO:0000313" key="8">
    <source>
        <dbReference type="Proteomes" id="UP001499974"/>
    </source>
</evidence>
<dbReference type="InterPro" id="IPR036291">
    <property type="entry name" value="NAD(P)-bd_dom_sf"/>
</dbReference>
<evidence type="ECO:0000256" key="2">
    <source>
        <dbReference type="ARBA" id="ARBA00022723"/>
    </source>
</evidence>
<dbReference type="SUPFAM" id="SSF50129">
    <property type="entry name" value="GroES-like"/>
    <property type="match status" value="1"/>
</dbReference>
<evidence type="ECO:0000256" key="5">
    <source>
        <dbReference type="RuleBase" id="RU361277"/>
    </source>
</evidence>
<sequence length="346" mass="36200">MRAVVIDGVRVRPEVRDVPEPSAPAGGVVVRVVATGMCRSDWHGWAGHDDDILFPHVPGHELAGHVVEVGTGVTRWQVGDRVTVPFVCGCGRCEWCLSGNAQVCPDQQQPGFTHWGSFAEYVALHAADTNLVAVPDQVDLATAAGLGCRFATAYRALVGRARVTEGEWVTVIGAGGVGLSAVMIARALGARVVAVDRNQAALDVAAELGAEHTLLADGIDVPAAVGDLVDGGSHVALDAVGSEQTCADAILSLRRRGRLVQVGLLPPVDGHPRVPMSRVIGWELDVLGSHGMAAADYPGMLALIEAGTLRPQRLVERTIGLEEAAELLPGFDQATVAGMTIVDPTR</sequence>
<dbReference type="Proteomes" id="UP001499974">
    <property type="component" value="Unassembled WGS sequence"/>
</dbReference>
<dbReference type="InterPro" id="IPR002328">
    <property type="entry name" value="ADH_Zn_CS"/>
</dbReference>
<dbReference type="InterPro" id="IPR013154">
    <property type="entry name" value="ADH-like_N"/>
</dbReference>
<keyword evidence="2 5" id="KW-0479">Metal-binding</keyword>
<dbReference type="InterPro" id="IPR050129">
    <property type="entry name" value="Zn_alcohol_dh"/>
</dbReference>
<name>A0ABP8WU89_9ACTN</name>
<dbReference type="Gene3D" id="3.90.180.10">
    <property type="entry name" value="Medium-chain alcohol dehydrogenases, catalytic domain"/>
    <property type="match status" value="1"/>
</dbReference>
<dbReference type="PANTHER" id="PTHR43401:SF5">
    <property type="entry name" value="ALCOHOL DEHYDROGENASE-RELATED"/>
    <property type="match status" value="1"/>
</dbReference>
<evidence type="ECO:0000256" key="1">
    <source>
        <dbReference type="ARBA" id="ARBA00001947"/>
    </source>
</evidence>
<protein>
    <submittedName>
        <fullName evidence="7">Zinc-dependent alcohol dehydrogenase family protein</fullName>
    </submittedName>
</protein>
<comment type="caution">
    <text evidence="7">The sequence shown here is derived from an EMBL/GenBank/DDBJ whole genome shotgun (WGS) entry which is preliminary data.</text>
</comment>
<keyword evidence="8" id="KW-1185">Reference proteome</keyword>
<comment type="cofactor">
    <cofactor evidence="1 5">
        <name>Zn(2+)</name>
        <dbReference type="ChEBI" id="CHEBI:29105"/>
    </cofactor>
</comment>
<dbReference type="EMBL" id="BAABKM010000002">
    <property type="protein sequence ID" value="GAA4695007.1"/>
    <property type="molecule type" value="Genomic_DNA"/>
</dbReference>
<reference evidence="8" key="1">
    <citation type="journal article" date="2019" name="Int. J. Syst. Evol. Microbiol.">
        <title>The Global Catalogue of Microorganisms (GCM) 10K type strain sequencing project: providing services to taxonomists for standard genome sequencing and annotation.</title>
        <authorList>
            <consortium name="The Broad Institute Genomics Platform"/>
            <consortium name="The Broad Institute Genome Sequencing Center for Infectious Disease"/>
            <person name="Wu L."/>
            <person name="Ma J."/>
        </authorList>
    </citation>
    <scope>NUCLEOTIDE SEQUENCE [LARGE SCALE GENOMIC DNA]</scope>
    <source>
        <strain evidence="8">JCM 18531</strain>
    </source>
</reference>
<comment type="similarity">
    <text evidence="5">Belongs to the zinc-containing alcohol dehydrogenase family.</text>
</comment>
<keyword evidence="4" id="KW-0560">Oxidoreductase</keyword>
<accession>A0ABP8WU89</accession>
<dbReference type="RefSeq" id="WP_345522755.1">
    <property type="nucleotide sequence ID" value="NZ_BAABKM010000002.1"/>
</dbReference>
<organism evidence="7 8">
    <name type="scientific">Nocardioides conyzicola</name>
    <dbReference type="NCBI Taxonomy" id="1651781"/>
    <lineage>
        <taxon>Bacteria</taxon>
        <taxon>Bacillati</taxon>
        <taxon>Actinomycetota</taxon>
        <taxon>Actinomycetes</taxon>
        <taxon>Propionibacteriales</taxon>
        <taxon>Nocardioidaceae</taxon>
        <taxon>Nocardioides</taxon>
    </lineage>
</organism>
<evidence type="ECO:0000259" key="6">
    <source>
        <dbReference type="SMART" id="SM00829"/>
    </source>
</evidence>
<dbReference type="PROSITE" id="PS00059">
    <property type="entry name" value="ADH_ZINC"/>
    <property type="match status" value="1"/>
</dbReference>
<evidence type="ECO:0000256" key="3">
    <source>
        <dbReference type="ARBA" id="ARBA00022833"/>
    </source>
</evidence>
<keyword evidence="3 5" id="KW-0862">Zinc</keyword>
<dbReference type="Pfam" id="PF00107">
    <property type="entry name" value="ADH_zinc_N"/>
    <property type="match status" value="1"/>
</dbReference>
<dbReference type="CDD" id="cd08260">
    <property type="entry name" value="Zn_ADH6"/>
    <property type="match status" value="1"/>
</dbReference>
<feature type="domain" description="Enoyl reductase (ER)" evidence="6">
    <location>
        <begin position="8"/>
        <end position="342"/>
    </location>
</feature>
<dbReference type="Pfam" id="PF08240">
    <property type="entry name" value="ADH_N"/>
    <property type="match status" value="1"/>
</dbReference>
<dbReference type="InterPro" id="IPR011032">
    <property type="entry name" value="GroES-like_sf"/>
</dbReference>
<gene>
    <name evidence="7" type="ORF">GCM10023349_07720</name>
</gene>
<dbReference type="SMART" id="SM00829">
    <property type="entry name" value="PKS_ER"/>
    <property type="match status" value="1"/>
</dbReference>